<dbReference type="Pfam" id="PF13561">
    <property type="entry name" value="adh_short_C2"/>
    <property type="match status" value="1"/>
</dbReference>
<dbReference type="Gene3D" id="3.40.50.720">
    <property type="entry name" value="NAD(P)-binding Rossmann-like Domain"/>
    <property type="match status" value="3"/>
</dbReference>
<comment type="similarity">
    <text evidence="1">Belongs to the short-chain dehydrogenases/reductases (SDR) family.</text>
</comment>
<dbReference type="Proteomes" id="UP000728032">
    <property type="component" value="Unassembled WGS sequence"/>
</dbReference>
<dbReference type="Pfam" id="PF00106">
    <property type="entry name" value="adh_short"/>
    <property type="match status" value="2"/>
</dbReference>
<dbReference type="SUPFAM" id="SSF51735">
    <property type="entry name" value="NAD(P)-binding Rossmann-fold domains"/>
    <property type="match status" value="2"/>
</dbReference>
<dbReference type="EMBL" id="OC916923">
    <property type="protein sequence ID" value="CAD7645626.1"/>
    <property type="molecule type" value="Genomic_DNA"/>
</dbReference>
<evidence type="ECO:0000313" key="3">
    <source>
        <dbReference type="Proteomes" id="UP000728032"/>
    </source>
</evidence>
<dbReference type="PRINTS" id="PR00080">
    <property type="entry name" value="SDRFAMILY"/>
</dbReference>
<evidence type="ECO:0000256" key="1">
    <source>
        <dbReference type="RuleBase" id="RU000363"/>
    </source>
</evidence>
<name>A0A7R9LPT0_9ACAR</name>
<feature type="non-terminal residue" evidence="2">
    <location>
        <position position="329"/>
    </location>
</feature>
<proteinExistence type="inferred from homology"/>
<dbReference type="OrthoDB" id="5956217at2759"/>
<dbReference type="AlphaFoldDB" id="A0A7R9LPT0"/>
<dbReference type="PRINTS" id="PR00081">
    <property type="entry name" value="GDHRDH"/>
</dbReference>
<dbReference type="EMBL" id="CAJPVJ010002098">
    <property type="protein sequence ID" value="CAG2165767.1"/>
    <property type="molecule type" value="Genomic_DNA"/>
</dbReference>
<sequence length="329" mass="36262">MHPVAQCCSFHGNFSVYGNETQIEKVAQEVQRLSPYGLKPLQVVADLTKSDDLNTLMNKTIDTFGKLDVLVNNAGIYPMSPISATNLTKVFDQVFNTDLRAISNPFLAYSSAKAVLDMLTKVLALELGRPQGIRVNTINPGATQVPSMDLSVDLIKKMVHKITTLTPLERLGQPLWPKGWHSWPQVMPTFIAITNVFAFQSNDIYDEVRGSRNFTGKVVLVTGSSSGIGEQIVKLFSALGASVVVTGRKDADIQRVVKEAQDLSPQKLKPLGLAADLTKTDELEKLLNETIKTFTKLDVLVNNAGIYLTANLMDKKFWDTFAAYEKIDV</sequence>
<dbReference type="PANTHER" id="PTHR43975">
    <property type="entry name" value="ZGC:101858"/>
    <property type="match status" value="1"/>
</dbReference>
<evidence type="ECO:0000313" key="2">
    <source>
        <dbReference type="EMBL" id="CAD7645626.1"/>
    </source>
</evidence>
<keyword evidence="3" id="KW-1185">Reference proteome</keyword>
<accession>A0A7R9LPT0</accession>
<organism evidence="2">
    <name type="scientific">Oppiella nova</name>
    <dbReference type="NCBI Taxonomy" id="334625"/>
    <lineage>
        <taxon>Eukaryota</taxon>
        <taxon>Metazoa</taxon>
        <taxon>Ecdysozoa</taxon>
        <taxon>Arthropoda</taxon>
        <taxon>Chelicerata</taxon>
        <taxon>Arachnida</taxon>
        <taxon>Acari</taxon>
        <taxon>Acariformes</taxon>
        <taxon>Sarcoptiformes</taxon>
        <taxon>Oribatida</taxon>
        <taxon>Brachypylina</taxon>
        <taxon>Oppioidea</taxon>
        <taxon>Oppiidae</taxon>
        <taxon>Oppiella</taxon>
    </lineage>
</organism>
<protein>
    <submittedName>
        <fullName evidence="2">Uncharacterized protein</fullName>
    </submittedName>
</protein>
<reference evidence="2" key="1">
    <citation type="submission" date="2020-11" db="EMBL/GenBank/DDBJ databases">
        <authorList>
            <person name="Tran Van P."/>
        </authorList>
    </citation>
    <scope>NUCLEOTIDE SEQUENCE</scope>
</reference>
<dbReference type="InterPro" id="IPR036291">
    <property type="entry name" value="NAD(P)-bd_dom_sf"/>
</dbReference>
<dbReference type="PANTHER" id="PTHR43975:SF2">
    <property type="entry name" value="EG:BACR7A4.14 PROTEIN-RELATED"/>
    <property type="match status" value="1"/>
</dbReference>
<gene>
    <name evidence="2" type="ORF">ONB1V03_LOCUS5305</name>
</gene>
<dbReference type="InterPro" id="IPR002347">
    <property type="entry name" value="SDR_fam"/>
</dbReference>